<dbReference type="CDD" id="cd01146">
    <property type="entry name" value="FhuD"/>
    <property type="match status" value="1"/>
</dbReference>
<keyword evidence="8" id="KW-1185">Reference proteome</keyword>
<dbReference type="Proteomes" id="UP001501581">
    <property type="component" value="Unassembled WGS sequence"/>
</dbReference>
<reference evidence="7 8" key="1">
    <citation type="journal article" date="2019" name="Int. J. Syst. Evol. Microbiol.">
        <title>The Global Catalogue of Microorganisms (GCM) 10K type strain sequencing project: providing services to taxonomists for standard genome sequencing and annotation.</title>
        <authorList>
            <consortium name="The Broad Institute Genomics Platform"/>
            <consortium name="The Broad Institute Genome Sequencing Center for Infectious Disease"/>
            <person name="Wu L."/>
            <person name="Ma J."/>
        </authorList>
    </citation>
    <scope>NUCLEOTIDE SEQUENCE [LARGE SCALE GENOMIC DNA]</scope>
    <source>
        <strain evidence="7 8">JCM 13008</strain>
    </source>
</reference>
<dbReference type="Pfam" id="PF01497">
    <property type="entry name" value="Peripla_BP_2"/>
    <property type="match status" value="1"/>
</dbReference>
<accession>A0ABN1TLJ0</accession>
<keyword evidence="4 5" id="KW-0732">Signal</keyword>
<dbReference type="PROSITE" id="PS51257">
    <property type="entry name" value="PROKAR_LIPOPROTEIN"/>
    <property type="match status" value="1"/>
</dbReference>
<sequence>MNPKLRAALGAAVAGLLVVLAGCGNGNATASVEGESRTVTDVEGKKVEVPAHPERVVVLSEPTLDGVLALGVTPIGAVTGRGQSTLPNYIADLAGEIPLLGGIAAPNFELIGKADPDLILVDGTSINNNAEQLKLLAAIAPTVNVGLAGGDWRETFTRVAEAMNLEQKGAEVIAAYDQQVSDAAATLGDYDDQTFSVVRWQGGSAAMILSELPAGQALSDLGLRRPENQDRRGRGHSEPVPLERLAEIDADWMFFGTLGGSSVGNQNAGGTADAAGAEKAYQDAVGVPGFDKLTAYRKGQVVLVDGSLWTSTGGPVLMQRLVADIVKALG</sequence>
<evidence type="ECO:0000256" key="4">
    <source>
        <dbReference type="ARBA" id="ARBA00022729"/>
    </source>
</evidence>
<protein>
    <submittedName>
        <fullName evidence="7">Amonabactin ABC transporter substrate-binding protein</fullName>
    </submittedName>
</protein>
<evidence type="ECO:0000259" key="6">
    <source>
        <dbReference type="PROSITE" id="PS50983"/>
    </source>
</evidence>
<dbReference type="PROSITE" id="PS50983">
    <property type="entry name" value="FE_B12_PBP"/>
    <property type="match status" value="1"/>
</dbReference>
<keyword evidence="3" id="KW-0813">Transport</keyword>
<evidence type="ECO:0000313" key="8">
    <source>
        <dbReference type="Proteomes" id="UP001501581"/>
    </source>
</evidence>
<dbReference type="InterPro" id="IPR002491">
    <property type="entry name" value="ABC_transptr_periplasmic_BD"/>
</dbReference>
<evidence type="ECO:0000256" key="2">
    <source>
        <dbReference type="ARBA" id="ARBA00008814"/>
    </source>
</evidence>
<gene>
    <name evidence="7" type="ORF">GCM10009668_02420</name>
</gene>
<feature type="signal peptide" evidence="5">
    <location>
        <begin position="1"/>
        <end position="30"/>
    </location>
</feature>
<dbReference type="Gene3D" id="3.40.50.1980">
    <property type="entry name" value="Nitrogenase molybdenum iron protein domain"/>
    <property type="match status" value="2"/>
</dbReference>
<name>A0ABN1TLJ0_9ACTN</name>
<evidence type="ECO:0000256" key="5">
    <source>
        <dbReference type="SAM" id="SignalP"/>
    </source>
</evidence>
<comment type="similarity">
    <text evidence="2">Belongs to the bacterial solute-binding protein 8 family.</text>
</comment>
<dbReference type="PANTHER" id="PTHR30532">
    <property type="entry name" value="IRON III DICITRATE-BINDING PERIPLASMIC PROTEIN"/>
    <property type="match status" value="1"/>
</dbReference>
<comment type="subcellular location">
    <subcellularLocation>
        <location evidence="1">Cell envelope</location>
    </subcellularLocation>
</comment>
<dbReference type="RefSeq" id="WP_343990502.1">
    <property type="nucleotide sequence ID" value="NZ_BAAALG010000001.1"/>
</dbReference>
<feature type="chain" id="PRO_5045783091" evidence="5">
    <location>
        <begin position="31"/>
        <end position="330"/>
    </location>
</feature>
<dbReference type="SUPFAM" id="SSF53807">
    <property type="entry name" value="Helical backbone' metal receptor"/>
    <property type="match status" value="1"/>
</dbReference>
<organism evidence="7 8">
    <name type="scientific">Nocardioides dubius</name>
    <dbReference type="NCBI Taxonomy" id="317019"/>
    <lineage>
        <taxon>Bacteria</taxon>
        <taxon>Bacillati</taxon>
        <taxon>Actinomycetota</taxon>
        <taxon>Actinomycetes</taxon>
        <taxon>Propionibacteriales</taxon>
        <taxon>Nocardioidaceae</taxon>
        <taxon>Nocardioides</taxon>
    </lineage>
</organism>
<dbReference type="InterPro" id="IPR051313">
    <property type="entry name" value="Bact_iron-sidero_bind"/>
</dbReference>
<feature type="domain" description="Fe/B12 periplasmic-binding" evidence="6">
    <location>
        <begin position="55"/>
        <end position="330"/>
    </location>
</feature>
<evidence type="ECO:0000256" key="1">
    <source>
        <dbReference type="ARBA" id="ARBA00004196"/>
    </source>
</evidence>
<dbReference type="EMBL" id="BAAALG010000001">
    <property type="protein sequence ID" value="GAA1091211.1"/>
    <property type="molecule type" value="Genomic_DNA"/>
</dbReference>
<evidence type="ECO:0000313" key="7">
    <source>
        <dbReference type="EMBL" id="GAA1091211.1"/>
    </source>
</evidence>
<proteinExistence type="inferred from homology"/>
<comment type="caution">
    <text evidence="7">The sequence shown here is derived from an EMBL/GenBank/DDBJ whole genome shotgun (WGS) entry which is preliminary data.</text>
</comment>
<dbReference type="PANTHER" id="PTHR30532:SF1">
    <property type="entry name" value="IRON(3+)-HYDROXAMATE-BINDING PROTEIN FHUD"/>
    <property type="match status" value="1"/>
</dbReference>
<evidence type="ECO:0000256" key="3">
    <source>
        <dbReference type="ARBA" id="ARBA00022448"/>
    </source>
</evidence>